<reference evidence="2 3" key="1">
    <citation type="journal article" date="2006" name="Science">
        <title>Genome of rice cluster I archaea -- the key methane producers in the rice rhizosphere.</title>
        <authorList>
            <person name="Erkel C."/>
            <person name="Kube M."/>
            <person name="Reinhardt R."/>
            <person name="Liesack W."/>
        </authorList>
    </citation>
    <scope>NUCLEOTIDE SEQUENCE [LARGE SCALE GENOMIC DNA]</scope>
    <source>
        <strain evidence="3">DSM 22066 / NBRC 105507 / MRE50</strain>
    </source>
</reference>
<feature type="compositionally biased region" description="Basic residues" evidence="1">
    <location>
        <begin position="62"/>
        <end position="71"/>
    </location>
</feature>
<protein>
    <submittedName>
        <fullName evidence="2">Uncharacterized protein</fullName>
    </submittedName>
</protein>
<gene>
    <name evidence="2" type="ORF">RCIA47</name>
</gene>
<evidence type="ECO:0000313" key="3">
    <source>
        <dbReference type="Proteomes" id="UP000000663"/>
    </source>
</evidence>
<evidence type="ECO:0000313" key="2">
    <source>
        <dbReference type="EMBL" id="CAJ36218.1"/>
    </source>
</evidence>
<dbReference type="EMBL" id="AM114193">
    <property type="protein sequence ID" value="CAJ36218.1"/>
    <property type="molecule type" value="Genomic_DNA"/>
</dbReference>
<proteinExistence type="predicted"/>
<dbReference type="Proteomes" id="UP000000663">
    <property type="component" value="Chromosome"/>
</dbReference>
<dbReference type="KEGG" id="rci:RCIA47"/>
<accession>Q0W5X5</accession>
<dbReference type="AlphaFoldDB" id="Q0W5X5"/>
<evidence type="ECO:0000256" key="1">
    <source>
        <dbReference type="SAM" id="MobiDB-lite"/>
    </source>
</evidence>
<keyword evidence="3" id="KW-1185">Reference proteome</keyword>
<feature type="region of interest" description="Disordered" evidence="1">
    <location>
        <begin position="30"/>
        <end position="71"/>
    </location>
</feature>
<feature type="compositionally biased region" description="Basic residues" evidence="1">
    <location>
        <begin position="30"/>
        <end position="39"/>
    </location>
</feature>
<organism evidence="2 3">
    <name type="scientific">Methanocella arvoryzae (strain DSM 22066 / NBRC 105507 / MRE50)</name>
    <dbReference type="NCBI Taxonomy" id="351160"/>
    <lineage>
        <taxon>Archaea</taxon>
        <taxon>Methanobacteriati</taxon>
        <taxon>Methanobacteriota</taxon>
        <taxon>Stenosarchaea group</taxon>
        <taxon>Methanomicrobia</taxon>
        <taxon>Methanocellales</taxon>
        <taxon>Methanocellaceae</taxon>
        <taxon>Methanocella</taxon>
    </lineage>
</organism>
<sequence>MSCHQAGCGDGRVMDDCPWQSSPTKWRRLGLAKQRKPAAAKRQPGFRCEGASPARTSEHPKSRSRTTRRVGRRLAKEFIEL</sequence>
<name>Q0W5X5_METAR</name>